<sequence>MGGRRQGFGGQGAQIWQGLGRVRDGGARARCRGWGGGGGARHGSCRGWGASNPASGVGWKGAKAWVMSGVGGLEPGIRIGVGAAGPWVALGVGVRGCRRQVGGTTASGGAPGLVGIARGGRSGRLSASAGKSPMLGKGGFFF</sequence>
<gene>
    <name evidence="1" type="ORF">TIFTF001_033120</name>
</gene>
<dbReference type="EMBL" id="BTGU01000166">
    <property type="protein sequence ID" value="GMN64044.1"/>
    <property type="molecule type" value="Genomic_DNA"/>
</dbReference>
<protein>
    <submittedName>
        <fullName evidence="1">Uncharacterized protein</fullName>
    </submittedName>
</protein>
<evidence type="ECO:0000313" key="2">
    <source>
        <dbReference type="Proteomes" id="UP001187192"/>
    </source>
</evidence>
<dbReference type="Proteomes" id="UP001187192">
    <property type="component" value="Unassembled WGS sequence"/>
</dbReference>
<proteinExistence type="predicted"/>
<dbReference type="AlphaFoldDB" id="A0AA88DYA1"/>
<organism evidence="1 2">
    <name type="scientific">Ficus carica</name>
    <name type="common">Common fig</name>
    <dbReference type="NCBI Taxonomy" id="3494"/>
    <lineage>
        <taxon>Eukaryota</taxon>
        <taxon>Viridiplantae</taxon>
        <taxon>Streptophyta</taxon>
        <taxon>Embryophyta</taxon>
        <taxon>Tracheophyta</taxon>
        <taxon>Spermatophyta</taxon>
        <taxon>Magnoliopsida</taxon>
        <taxon>eudicotyledons</taxon>
        <taxon>Gunneridae</taxon>
        <taxon>Pentapetalae</taxon>
        <taxon>rosids</taxon>
        <taxon>fabids</taxon>
        <taxon>Rosales</taxon>
        <taxon>Moraceae</taxon>
        <taxon>Ficeae</taxon>
        <taxon>Ficus</taxon>
    </lineage>
</organism>
<evidence type="ECO:0000313" key="1">
    <source>
        <dbReference type="EMBL" id="GMN64044.1"/>
    </source>
</evidence>
<name>A0AA88DYA1_FICCA</name>
<reference evidence="1" key="1">
    <citation type="submission" date="2023-07" db="EMBL/GenBank/DDBJ databases">
        <title>draft genome sequence of fig (Ficus carica).</title>
        <authorList>
            <person name="Takahashi T."/>
            <person name="Nishimura K."/>
        </authorList>
    </citation>
    <scope>NUCLEOTIDE SEQUENCE</scope>
</reference>
<accession>A0AA88DYA1</accession>
<comment type="caution">
    <text evidence="1">The sequence shown here is derived from an EMBL/GenBank/DDBJ whole genome shotgun (WGS) entry which is preliminary data.</text>
</comment>
<keyword evidence="2" id="KW-1185">Reference proteome</keyword>